<evidence type="ECO:0000256" key="1">
    <source>
        <dbReference type="ARBA" id="ARBA00023015"/>
    </source>
</evidence>
<dbReference type="SUPFAM" id="SSF46689">
    <property type="entry name" value="Homeodomain-like"/>
    <property type="match status" value="2"/>
</dbReference>
<dbReference type="RefSeq" id="WP_200355838.1">
    <property type="nucleotide sequence ID" value="NZ_JAENIL010000020.1"/>
</dbReference>
<proteinExistence type="predicted"/>
<dbReference type="PROSITE" id="PS00041">
    <property type="entry name" value="HTH_ARAC_FAMILY_1"/>
    <property type="match status" value="1"/>
</dbReference>
<dbReference type="InterPro" id="IPR018060">
    <property type="entry name" value="HTH_AraC"/>
</dbReference>
<dbReference type="PANTHER" id="PTHR43280:SF27">
    <property type="entry name" value="TRANSCRIPTIONAL REGULATOR MTLR"/>
    <property type="match status" value="1"/>
</dbReference>
<reference evidence="5" key="1">
    <citation type="submission" date="2021-01" db="EMBL/GenBank/DDBJ databases">
        <title>Modified the classification status of verrucomicrobia.</title>
        <authorList>
            <person name="Feng X."/>
        </authorList>
    </citation>
    <scope>NUCLEOTIDE SEQUENCE</scope>
    <source>
        <strain evidence="5">KCTC 13126</strain>
    </source>
</reference>
<dbReference type="SMART" id="SM00342">
    <property type="entry name" value="HTH_ARAC"/>
    <property type="match status" value="1"/>
</dbReference>
<evidence type="ECO:0000259" key="4">
    <source>
        <dbReference type="PROSITE" id="PS01124"/>
    </source>
</evidence>
<dbReference type="AlphaFoldDB" id="A0A934VRM0"/>
<evidence type="ECO:0000256" key="2">
    <source>
        <dbReference type="ARBA" id="ARBA00023125"/>
    </source>
</evidence>
<keyword evidence="2" id="KW-0238">DNA-binding</keyword>
<protein>
    <submittedName>
        <fullName evidence="5">Helix-turn-helix domain-containing protein</fullName>
    </submittedName>
</protein>
<dbReference type="GO" id="GO:0043565">
    <property type="term" value="F:sequence-specific DNA binding"/>
    <property type="evidence" value="ECO:0007669"/>
    <property type="project" value="InterPro"/>
</dbReference>
<keyword evidence="6" id="KW-1185">Reference proteome</keyword>
<dbReference type="InterPro" id="IPR018062">
    <property type="entry name" value="HTH_AraC-typ_CS"/>
</dbReference>
<dbReference type="InterPro" id="IPR011051">
    <property type="entry name" value="RmlC_Cupin_sf"/>
</dbReference>
<gene>
    <name evidence="5" type="ORF">JIN87_12170</name>
</gene>
<evidence type="ECO:0000313" key="5">
    <source>
        <dbReference type="EMBL" id="MBK1877624.1"/>
    </source>
</evidence>
<dbReference type="Gene3D" id="1.10.10.60">
    <property type="entry name" value="Homeodomain-like"/>
    <property type="match status" value="2"/>
</dbReference>
<sequence>MVKASATTAIEAQREIITACETQLFSFKADTDMWSTWHYHPEIDILLILKNTGHHITGDCIGEIMPGTLILNGANVPHAFQPSEAPDGDPENPAMLVIQFSEESLGSEFLSKPEMEQIRAFLESTRRSIEFSGKARERVEEMMKLMPQQNATQRLAQFLLILDTLASAPEDERRPLVSAFYSPSLNERNVKRIDLVKDWIIENLGSEIRLEAVAKHIGFSPKSFSRFFKKNTGKSFIQYVNELRVGEACRLLMQSDSSVAEICYASGFQNLSNFNRQFKERKGVSPKEFRRQCRERLPV</sequence>
<dbReference type="Pfam" id="PF12833">
    <property type="entry name" value="HTH_18"/>
    <property type="match status" value="1"/>
</dbReference>
<dbReference type="PRINTS" id="PR00032">
    <property type="entry name" value="HTHARAC"/>
</dbReference>
<dbReference type="Proteomes" id="UP000617628">
    <property type="component" value="Unassembled WGS sequence"/>
</dbReference>
<evidence type="ECO:0000256" key="3">
    <source>
        <dbReference type="ARBA" id="ARBA00023163"/>
    </source>
</evidence>
<dbReference type="InterPro" id="IPR020449">
    <property type="entry name" value="Tscrpt_reg_AraC-type_HTH"/>
</dbReference>
<dbReference type="InterPro" id="IPR009057">
    <property type="entry name" value="Homeodomain-like_sf"/>
</dbReference>
<organism evidence="5 6">
    <name type="scientific">Pelagicoccus mobilis</name>
    <dbReference type="NCBI Taxonomy" id="415221"/>
    <lineage>
        <taxon>Bacteria</taxon>
        <taxon>Pseudomonadati</taxon>
        <taxon>Verrucomicrobiota</taxon>
        <taxon>Opitutia</taxon>
        <taxon>Puniceicoccales</taxon>
        <taxon>Pelagicoccaceae</taxon>
        <taxon>Pelagicoccus</taxon>
    </lineage>
</organism>
<feature type="domain" description="HTH araC/xylS-type" evidence="4">
    <location>
        <begin position="194"/>
        <end position="292"/>
    </location>
</feature>
<accession>A0A934VRM0</accession>
<keyword evidence="3" id="KW-0804">Transcription</keyword>
<keyword evidence="1" id="KW-0805">Transcription regulation</keyword>
<dbReference type="PANTHER" id="PTHR43280">
    <property type="entry name" value="ARAC-FAMILY TRANSCRIPTIONAL REGULATOR"/>
    <property type="match status" value="1"/>
</dbReference>
<evidence type="ECO:0000313" key="6">
    <source>
        <dbReference type="Proteomes" id="UP000617628"/>
    </source>
</evidence>
<dbReference type="PROSITE" id="PS01124">
    <property type="entry name" value="HTH_ARAC_FAMILY_2"/>
    <property type="match status" value="1"/>
</dbReference>
<dbReference type="SUPFAM" id="SSF51182">
    <property type="entry name" value="RmlC-like cupins"/>
    <property type="match status" value="1"/>
</dbReference>
<dbReference type="EMBL" id="JAENIL010000020">
    <property type="protein sequence ID" value="MBK1877624.1"/>
    <property type="molecule type" value="Genomic_DNA"/>
</dbReference>
<dbReference type="GO" id="GO:0003700">
    <property type="term" value="F:DNA-binding transcription factor activity"/>
    <property type="evidence" value="ECO:0007669"/>
    <property type="project" value="InterPro"/>
</dbReference>
<comment type="caution">
    <text evidence="5">The sequence shown here is derived from an EMBL/GenBank/DDBJ whole genome shotgun (WGS) entry which is preliminary data.</text>
</comment>
<name>A0A934VRM0_9BACT</name>